<feature type="signal peptide" evidence="1">
    <location>
        <begin position="1"/>
        <end position="21"/>
    </location>
</feature>
<dbReference type="Proteomes" id="UP000297245">
    <property type="component" value="Unassembled WGS sequence"/>
</dbReference>
<keyword evidence="3" id="KW-1185">Reference proteome</keyword>
<evidence type="ECO:0000313" key="2">
    <source>
        <dbReference type="EMBL" id="THU86278.1"/>
    </source>
</evidence>
<reference evidence="2 3" key="1">
    <citation type="journal article" date="2019" name="Nat. Ecol. Evol.">
        <title>Megaphylogeny resolves global patterns of mushroom evolution.</title>
        <authorList>
            <person name="Varga T."/>
            <person name="Krizsan K."/>
            <person name="Foldi C."/>
            <person name="Dima B."/>
            <person name="Sanchez-Garcia M."/>
            <person name="Sanchez-Ramirez S."/>
            <person name="Szollosi G.J."/>
            <person name="Szarkandi J.G."/>
            <person name="Papp V."/>
            <person name="Albert L."/>
            <person name="Andreopoulos W."/>
            <person name="Angelini C."/>
            <person name="Antonin V."/>
            <person name="Barry K.W."/>
            <person name="Bougher N.L."/>
            <person name="Buchanan P."/>
            <person name="Buyck B."/>
            <person name="Bense V."/>
            <person name="Catcheside P."/>
            <person name="Chovatia M."/>
            <person name="Cooper J."/>
            <person name="Damon W."/>
            <person name="Desjardin D."/>
            <person name="Finy P."/>
            <person name="Geml J."/>
            <person name="Haridas S."/>
            <person name="Hughes K."/>
            <person name="Justo A."/>
            <person name="Karasinski D."/>
            <person name="Kautmanova I."/>
            <person name="Kiss B."/>
            <person name="Kocsube S."/>
            <person name="Kotiranta H."/>
            <person name="LaButti K.M."/>
            <person name="Lechner B.E."/>
            <person name="Liimatainen K."/>
            <person name="Lipzen A."/>
            <person name="Lukacs Z."/>
            <person name="Mihaltcheva S."/>
            <person name="Morgado L.N."/>
            <person name="Niskanen T."/>
            <person name="Noordeloos M.E."/>
            <person name="Ohm R.A."/>
            <person name="Ortiz-Santana B."/>
            <person name="Ovrebo C."/>
            <person name="Racz N."/>
            <person name="Riley R."/>
            <person name="Savchenko A."/>
            <person name="Shiryaev A."/>
            <person name="Soop K."/>
            <person name="Spirin V."/>
            <person name="Szebenyi C."/>
            <person name="Tomsovsky M."/>
            <person name="Tulloss R.E."/>
            <person name="Uehling J."/>
            <person name="Grigoriev I.V."/>
            <person name="Vagvolgyi C."/>
            <person name="Papp T."/>
            <person name="Martin F.M."/>
            <person name="Miettinen O."/>
            <person name="Hibbett D.S."/>
            <person name="Nagy L.G."/>
        </authorList>
    </citation>
    <scope>NUCLEOTIDE SEQUENCE [LARGE SCALE GENOMIC DNA]</scope>
    <source>
        <strain evidence="2 3">CBS 962.96</strain>
    </source>
</reference>
<keyword evidence="1" id="KW-0732">Signal</keyword>
<evidence type="ECO:0000313" key="3">
    <source>
        <dbReference type="Proteomes" id="UP000297245"/>
    </source>
</evidence>
<protein>
    <submittedName>
        <fullName evidence="2">Uncharacterized protein</fullName>
    </submittedName>
</protein>
<accession>A0A4S8LD45</accession>
<dbReference type="AlphaFoldDB" id="A0A4S8LD45"/>
<dbReference type="OrthoDB" id="2904631at2759"/>
<evidence type="ECO:0000256" key="1">
    <source>
        <dbReference type="SAM" id="SignalP"/>
    </source>
</evidence>
<organism evidence="2 3">
    <name type="scientific">Dendrothele bispora (strain CBS 962.96)</name>
    <dbReference type="NCBI Taxonomy" id="1314807"/>
    <lineage>
        <taxon>Eukaryota</taxon>
        <taxon>Fungi</taxon>
        <taxon>Dikarya</taxon>
        <taxon>Basidiomycota</taxon>
        <taxon>Agaricomycotina</taxon>
        <taxon>Agaricomycetes</taxon>
        <taxon>Agaricomycetidae</taxon>
        <taxon>Agaricales</taxon>
        <taxon>Agaricales incertae sedis</taxon>
        <taxon>Dendrothele</taxon>
    </lineage>
</organism>
<proteinExistence type="predicted"/>
<dbReference type="EMBL" id="ML179505">
    <property type="protein sequence ID" value="THU86278.1"/>
    <property type="molecule type" value="Genomic_DNA"/>
</dbReference>
<sequence>MILINLFIIISLSVCLPACSVQNFGHKVYLSNLKRQQGELGDLKRVVQVAGHKCILKSMRGTWLLGEDYGFRHVDTQCGICTDAAPSLREKESPSDSDAYDSIDLDPVQREVKAKRSRAHLDLWTKLAFLCPPPESRFFDERLVVLITYLIRMICGDAELFMHAVTNGIDELEEMLSDSDLNKGLSDKLFEFLDQPNPKQLRLAIEDVLRQKEDRMGEEHVSFLGRRLYKGFRKGLYPIHAWGHWLAFFSSECCCSITSSYTSVSFPFYSLRNCQPHASESEN</sequence>
<gene>
    <name evidence="2" type="ORF">K435DRAFT_683992</name>
</gene>
<feature type="chain" id="PRO_5020207200" evidence="1">
    <location>
        <begin position="22"/>
        <end position="283"/>
    </location>
</feature>
<name>A0A4S8LD45_DENBC</name>